<dbReference type="EMBL" id="LFZN01000069">
    <property type="protein sequence ID" value="KXT00665.1"/>
    <property type="molecule type" value="Genomic_DNA"/>
</dbReference>
<name>A0A139HDX9_9PEZI</name>
<accession>A0A139HDX9</accession>
<protein>
    <submittedName>
        <fullName evidence="1">Uncharacterized protein</fullName>
    </submittedName>
</protein>
<comment type="caution">
    <text evidence="1">The sequence shown here is derived from an EMBL/GenBank/DDBJ whole genome shotgun (WGS) entry which is preliminary data.</text>
</comment>
<sequence length="327" mass="36609">MPKKSKSKQEMDEDYVEDTDLEHDSDVEDYVTGFGGKTRRQAVSGEGKFNFTSAEKTQMFRHAIRHRYCSNYPPTGPIFIDLIRQLISPLQGLRYTKACTEALVNWINNNVSSAMLGELFMMRCQGRFGTVSVYSIAIASSLVAAVEESDFTFDDILALRDPYNPITDHHVKGGRQFVEFGASVDVVSEHSWASLVREAVSELARTGSISRPSNASPAYPAYQSSSSASHNVACTQVVPVSVYSDQAQPLYPTDRKNLDHKMFCWNVWRKWVTDGIMAHARKSNLVQAMPGNLKAEIAWNGGSPDFNVEVDYVDWYIKHNESKNGVV</sequence>
<proteinExistence type="predicted"/>
<organism evidence="1 2">
    <name type="scientific">Pseudocercospora eumusae</name>
    <dbReference type="NCBI Taxonomy" id="321146"/>
    <lineage>
        <taxon>Eukaryota</taxon>
        <taxon>Fungi</taxon>
        <taxon>Dikarya</taxon>
        <taxon>Ascomycota</taxon>
        <taxon>Pezizomycotina</taxon>
        <taxon>Dothideomycetes</taxon>
        <taxon>Dothideomycetidae</taxon>
        <taxon>Mycosphaerellales</taxon>
        <taxon>Mycosphaerellaceae</taxon>
        <taxon>Pseudocercospora</taxon>
    </lineage>
</organism>
<evidence type="ECO:0000313" key="1">
    <source>
        <dbReference type="EMBL" id="KXT00665.1"/>
    </source>
</evidence>
<dbReference type="AlphaFoldDB" id="A0A139HDX9"/>
<keyword evidence="2" id="KW-1185">Reference proteome</keyword>
<reference evidence="1 2" key="1">
    <citation type="submission" date="2015-07" db="EMBL/GenBank/DDBJ databases">
        <title>Comparative genomics of the Sigatoka disease complex on banana suggests a link between parallel evolutionary changes in Pseudocercospora fijiensis and Pseudocercospora eumusae and increased virulence on the banana host.</title>
        <authorList>
            <person name="Chang T.-C."/>
            <person name="Salvucci A."/>
            <person name="Crous P.W."/>
            <person name="Stergiopoulos I."/>
        </authorList>
    </citation>
    <scope>NUCLEOTIDE SEQUENCE [LARGE SCALE GENOMIC DNA]</scope>
    <source>
        <strain evidence="1 2">CBS 114824</strain>
    </source>
</reference>
<gene>
    <name evidence="1" type="ORF">AC578_4032</name>
</gene>
<evidence type="ECO:0000313" key="2">
    <source>
        <dbReference type="Proteomes" id="UP000070133"/>
    </source>
</evidence>
<dbReference type="Proteomes" id="UP000070133">
    <property type="component" value="Unassembled WGS sequence"/>
</dbReference>